<dbReference type="EMBL" id="AJLS01000043">
    <property type="protein sequence ID" value="EKN70049.1"/>
    <property type="molecule type" value="Genomic_DNA"/>
</dbReference>
<proteinExistence type="predicted"/>
<accession>K6DP13</accession>
<protein>
    <submittedName>
        <fullName evidence="2">Uncharacterized protein</fullName>
    </submittedName>
</protein>
<name>K6DP13_9BACI</name>
<keyword evidence="1" id="KW-1133">Transmembrane helix</keyword>
<gene>
    <name evidence="2" type="ORF">BABA_06721</name>
</gene>
<evidence type="ECO:0000313" key="2">
    <source>
        <dbReference type="EMBL" id="EKN70049.1"/>
    </source>
</evidence>
<keyword evidence="1" id="KW-0472">Membrane</keyword>
<comment type="caution">
    <text evidence="2">The sequence shown here is derived from an EMBL/GenBank/DDBJ whole genome shotgun (WGS) entry which is preliminary data.</text>
</comment>
<dbReference type="AlphaFoldDB" id="K6DP13"/>
<dbReference type="PATRIC" id="fig|1117379.3.peg.1409"/>
<reference evidence="2 3" key="1">
    <citation type="journal article" date="2012" name="Front. Microbiol.">
        <title>Redundancy and modularity in membrane-associated dissimilatory nitrate reduction in Bacillus.</title>
        <authorList>
            <person name="Heylen K."/>
            <person name="Keltjens J."/>
        </authorList>
    </citation>
    <scope>NUCLEOTIDE SEQUENCE [LARGE SCALE GENOMIC DNA]</scope>
    <source>
        <strain evidence="3">LMG 21833T</strain>
    </source>
</reference>
<keyword evidence="1" id="KW-0812">Transmembrane</keyword>
<dbReference type="STRING" id="1117379.BABA_06721"/>
<evidence type="ECO:0000313" key="3">
    <source>
        <dbReference type="Proteomes" id="UP000006316"/>
    </source>
</evidence>
<feature type="transmembrane region" description="Helical" evidence="1">
    <location>
        <begin position="21"/>
        <end position="44"/>
    </location>
</feature>
<keyword evidence="3" id="KW-1185">Reference proteome</keyword>
<dbReference type="Proteomes" id="UP000006316">
    <property type="component" value="Unassembled WGS sequence"/>
</dbReference>
<organism evidence="2 3">
    <name type="scientific">Neobacillus bataviensis LMG 21833</name>
    <dbReference type="NCBI Taxonomy" id="1117379"/>
    <lineage>
        <taxon>Bacteria</taxon>
        <taxon>Bacillati</taxon>
        <taxon>Bacillota</taxon>
        <taxon>Bacilli</taxon>
        <taxon>Bacillales</taxon>
        <taxon>Bacillaceae</taxon>
        <taxon>Neobacillus</taxon>
    </lineage>
</organism>
<sequence>MQRTRDGKKRRKLIEGRKFIFMYHQSTMIITIFAFAITMALIFIRPKNMNEAIPATAGASSFS</sequence>
<evidence type="ECO:0000256" key="1">
    <source>
        <dbReference type="SAM" id="Phobius"/>
    </source>
</evidence>